<dbReference type="CDD" id="cd00156">
    <property type="entry name" value="REC"/>
    <property type="match status" value="1"/>
</dbReference>
<proteinExistence type="predicted"/>
<dbReference type="InterPro" id="IPR005467">
    <property type="entry name" value="His_kinase_dom"/>
</dbReference>
<dbReference type="EMBL" id="CP058909">
    <property type="protein sequence ID" value="QLH84477.1"/>
    <property type="molecule type" value="Genomic_DNA"/>
</dbReference>
<dbReference type="GeneID" id="56085679"/>
<dbReference type="Pfam" id="PF08448">
    <property type="entry name" value="PAS_4"/>
    <property type="match status" value="1"/>
</dbReference>
<evidence type="ECO:0000256" key="3">
    <source>
        <dbReference type="ARBA" id="ARBA00022553"/>
    </source>
</evidence>
<dbReference type="RefSeq" id="WP_179919560.1">
    <property type="nucleotide sequence ID" value="NZ_CP058909.1"/>
</dbReference>
<dbReference type="InterPro" id="IPR013656">
    <property type="entry name" value="PAS_4"/>
</dbReference>
<dbReference type="CDD" id="cd00075">
    <property type="entry name" value="HATPase"/>
    <property type="match status" value="1"/>
</dbReference>
<dbReference type="Pfam" id="PF02518">
    <property type="entry name" value="HATPase_c"/>
    <property type="match status" value="1"/>
</dbReference>
<evidence type="ECO:0000256" key="5">
    <source>
        <dbReference type="ARBA" id="ARBA00022777"/>
    </source>
</evidence>
<evidence type="ECO:0000313" key="11">
    <source>
        <dbReference type="EMBL" id="QLH84477.1"/>
    </source>
</evidence>
<keyword evidence="5" id="KW-0418">Kinase</keyword>
<dbReference type="InterPro" id="IPR004358">
    <property type="entry name" value="Sig_transdc_His_kin-like_C"/>
</dbReference>
<dbReference type="Pfam" id="PF13185">
    <property type="entry name" value="GAF_2"/>
    <property type="match status" value="1"/>
</dbReference>
<dbReference type="InterPro" id="IPR000014">
    <property type="entry name" value="PAS"/>
</dbReference>
<dbReference type="SMART" id="SM00448">
    <property type="entry name" value="REC"/>
    <property type="match status" value="1"/>
</dbReference>
<feature type="domain" description="PAS" evidence="10">
    <location>
        <begin position="136"/>
        <end position="206"/>
    </location>
</feature>
<dbReference type="Gene3D" id="3.40.50.2300">
    <property type="match status" value="1"/>
</dbReference>
<keyword evidence="6" id="KW-0902">Two-component regulatory system</keyword>
<evidence type="ECO:0000256" key="1">
    <source>
        <dbReference type="ARBA" id="ARBA00000085"/>
    </source>
</evidence>
<dbReference type="InterPro" id="IPR036890">
    <property type="entry name" value="HATPase_C_sf"/>
</dbReference>
<protein>
    <recommendedName>
        <fullName evidence="2">histidine kinase</fullName>
        <ecNumber evidence="2">2.7.13.3</ecNumber>
    </recommendedName>
</protein>
<dbReference type="InterPro" id="IPR029016">
    <property type="entry name" value="GAF-like_dom_sf"/>
</dbReference>
<evidence type="ECO:0000259" key="9">
    <source>
        <dbReference type="PROSITE" id="PS50110"/>
    </source>
</evidence>
<dbReference type="PROSITE" id="PS50110">
    <property type="entry name" value="RESPONSE_REGULATORY"/>
    <property type="match status" value="1"/>
</dbReference>
<dbReference type="PANTHER" id="PTHR43711">
    <property type="entry name" value="TWO-COMPONENT HISTIDINE KINASE"/>
    <property type="match status" value="1"/>
</dbReference>
<evidence type="ECO:0000259" key="10">
    <source>
        <dbReference type="PROSITE" id="PS50112"/>
    </source>
</evidence>
<dbReference type="CDD" id="cd00130">
    <property type="entry name" value="PAS"/>
    <property type="match status" value="1"/>
</dbReference>
<accession>A0A7D5PA31</accession>
<organism evidence="11 12">
    <name type="scientific">Halosimplex pelagicum</name>
    <dbReference type="NCBI Taxonomy" id="869886"/>
    <lineage>
        <taxon>Archaea</taxon>
        <taxon>Methanobacteriati</taxon>
        <taxon>Methanobacteriota</taxon>
        <taxon>Stenosarchaea group</taxon>
        <taxon>Halobacteria</taxon>
        <taxon>Halobacteriales</taxon>
        <taxon>Haloarculaceae</taxon>
        <taxon>Halosimplex</taxon>
    </lineage>
</organism>
<dbReference type="SMART" id="SM00387">
    <property type="entry name" value="HATPase_c"/>
    <property type="match status" value="1"/>
</dbReference>
<evidence type="ECO:0000256" key="7">
    <source>
        <dbReference type="PROSITE-ProRule" id="PRU00169"/>
    </source>
</evidence>
<dbReference type="EC" id="2.7.13.3" evidence="2"/>
<dbReference type="Pfam" id="PF00072">
    <property type="entry name" value="Response_reg"/>
    <property type="match status" value="1"/>
</dbReference>
<dbReference type="SUPFAM" id="SSF47384">
    <property type="entry name" value="Homodimeric domain of signal transducing histidine kinase"/>
    <property type="match status" value="1"/>
</dbReference>
<gene>
    <name evidence="11" type="ORF">HZS54_23780</name>
</gene>
<dbReference type="InterPro" id="IPR003661">
    <property type="entry name" value="HisK_dim/P_dom"/>
</dbReference>
<comment type="caution">
    <text evidence="7">Lacks conserved residue(s) required for the propagation of feature annotation.</text>
</comment>
<dbReference type="InterPro" id="IPR050736">
    <property type="entry name" value="Sensor_HK_Regulatory"/>
</dbReference>
<dbReference type="PANTHER" id="PTHR43711:SF1">
    <property type="entry name" value="HISTIDINE KINASE 1"/>
    <property type="match status" value="1"/>
</dbReference>
<dbReference type="Gene3D" id="3.30.450.40">
    <property type="match status" value="1"/>
</dbReference>
<evidence type="ECO:0000313" key="12">
    <source>
        <dbReference type="Proteomes" id="UP000509346"/>
    </source>
</evidence>
<dbReference type="SUPFAM" id="SSF55874">
    <property type="entry name" value="ATPase domain of HSP90 chaperone/DNA topoisomerase II/histidine kinase"/>
    <property type="match status" value="1"/>
</dbReference>
<dbReference type="Gene3D" id="1.10.287.130">
    <property type="match status" value="1"/>
</dbReference>
<name>A0A7D5PA31_9EURY</name>
<keyword evidence="4" id="KW-0808">Transferase</keyword>
<dbReference type="SUPFAM" id="SSF55785">
    <property type="entry name" value="PYP-like sensor domain (PAS domain)"/>
    <property type="match status" value="1"/>
</dbReference>
<dbReference type="InterPro" id="IPR035965">
    <property type="entry name" value="PAS-like_dom_sf"/>
</dbReference>
<comment type="catalytic activity">
    <reaction evidence="1">
        <text>ATP + protein L-histidine = ADP + protein N-phospho-L-histidine.</text>
        <dbReference type="EC" id="2.7.13.3"/>
    </reaction>
</comment>
<dbReference type="SMART" id="SM00065">
    <property type="entry name" value="GAF"/>
    <property type="match status" value="1"/>
</dbReference>
<dbReference type="CDD" id="cd00082">
    <property type="entry name" value="HisKA"/>
    <property type="match status" value="1"/>
</dbReference>
<dbReference type="InterPro" id="IPR036097">
    <property type="entry name" value="HisK_dim/P_sf"/>
</dbReference>
<dbReference type="PROSITE" id="PS50109">
    <property type="entry name" value="HIS_KIN"/>
    <property type="match status" value="1"/>
</dbReference>
<dbReference type="SMART" id="SM00091">
    <property type="entry name" value="PAS"/>
    <property type="match status" value="1"/>
</dbReference>
<feature type="domain" description="Response regulatory" evidence="9">
    <location>
        <begin position="10"/>
        <end position="125"/>
    </location>
</feature>
<dbReference type="Gene3D" id="3.30.565.10">
    <property type="entry name" value="Histidine kinase-like ATPase, C-terminal domain"/>
    <property type="match status" value="1"/>
</dbReference>
<dbReference type="OrthoDB" id="8127at2157"/>
<evidence type="ECO:0000259" key="8">
    <source>
        <dbReference type="PROSITE" id="PS50109"/>
    </source>
</evidence>
<dbReference type="SUPFAM" id="SSF55781">
    <property type="entry name" value="GAF domain-like"/>
    <property type="match status" value="1"/>
</dbReference>
<dbReference type="InterPro" id="IPR003594">
    <property type="entry name" value="HATPase_dom"/>
</dbReference>
<dbReference type="InterPro" id="IPR001789">
    <property type="entry name" value="Sig_transdc_resp-reg_receiver"/>
</dbReference>
<dbReference type="SUPFAM" id="SSF52172">
    <property type="entry name" value="CheY-like"/>
    <property type="match status" value="1"/>
</dbReference>
<dbReference type="NCBIfam" id="TIGR00229">
    <property type="entry name" value="sensory_box"/>
    <property type="match status" value="1"/>
</dbReference>
<dbReference type="PROSITE" id="PS50112">
    <property type="entry name" value="PAS"/>
    <property type="match status" value="1"/>
</dbReference>
<sequence>MRRSSPDPIRVLHVDDEPESADLAAAVEAANERLAVETVPSAEEGLDRLADGEVDCVVSEYDLEGRDGVAFLEAVRADYPELPFVLFTDEGSEAAASEAISAGVTDYLRKGSDADRSAELADRIEAAVESARAERTRRRHLRAIDDAREGIGIIEEDGTYSYVNEAYADLYGYEPEEMVGESFTVTYPDGALETVRADVMPAVEGTGFWRGETTGLRADGTTFVEDHTLVKADGERLVCSVFDKTDRGGHEDAIEGIHTTVRGLMEATTFEDVAETVVRAVRDVVGLPNNAVHRYDEDADALVPVAWTDEAERLLGEIPSIPRGDGLAWDTFEDGERRVYDDISTAPGRFTEDTPIRSELILPLGDHGVLLAGSTEPNAFEQTDVTLAQTFAVHATTALDGIRSERELRAEREALERQNERLERFAGIVSHDLRNPLTVAQGRLELLAEEYDEEHVAAIERSHERMEALIEDILTLAREGEGATEAESVDLADAAAECWEHVETGEATLAVETAATVRADPGRLQQLLENCVRNSVEHGSDDLTVTVGDCEGGFYVADDGPGIPESERERVFEAGYSSADDGTGLGLNIVAGIAESHGWDVAVRESEAGGARFEVTGVETV</sequence>
<dbReference type="InterPro" id="IPR011006">
    <property type="entry name" value="CheY-like_superfamily"/>
</dbReference>
<reference evidence="11 12" key="1">
    <citation type="submission" date="2020-07" db="EMBL/GenBank/DDBJ databases">
        <title>Halosimplex litoreum sp. nov. and Halosimplex rubrum sp. nov., isolated from different salt environments.</title>
        <authorList>
            <person name="Cui H."/>
        </authorList>
    </citation>
    <scope>NUCLEOTIDE SEQUENCE [LARGE SCALE GENOMIC DNA]</scope>
    <source>
        <strain evidence="11 12">R2</strain>
    </source>
</reference>
<dbReference type="PRINTS" id="PR00344">
    <property type="entry name" value="BCTRLSENSOR"/>
</dbReference>
<feature type="domain" description="Histidine kinase" evidence="8">
    <location>
        <begin position="428"/>
        <end position="616"/>
    </location>
</feature>
<dbReference type="Gene3D" id="3.30.450.20">
    <property type="entry name" value="PAS domain"/>
    <property type="match status" value="1"/>
</dbReference>
<dbReference type="SMART" id="SM00388">
    <property type="entry name" value="HisKA"/>
    <property type="match status" value="1"/>
</dbReference>
<evidence type="ECO:0000256" key="6">
    <source>
        <dbReference type="ARBA" id="ARBA00023012"/>
    </source>
</evidence>
<keyword evidence="3" id="KW-0597">Phosphoprotein</keyword>
<dbReference type="Proteomes" id="UP000509346">
    <property type="component" value="Chromosome"/>
</dbReference>
<dbReference type="Pfam" id="PF00512">
    <property type="entry name" value="HisKA"/>
    <property type="match status" value="1"/>
</dbReference>
<dbReference type="AlphaFoldDB" id="A0A7D5PA31"/>
<dbReference type="KEGG" id="hpel:HZS54_23780"/>
<evidence type="ECO:0000256" key="2">
    <source>
        <dbReference type="ARBA" id="ARBA00012438"/>
    </source>
</evidence>
<dbReference type="InterPro" id="IPR003018">
    <property type="entry name" value="GAF"/>
</dbReference>
<evidence type="ECO:0000256" key="4">
    <source>
        <dbReference type="ARBA" id="ARBA00022679"/>
    </source>
</evidence>
<dbReference type="GO" id="GO:0000155">
    <property type="term" value="F:phosphorelay sensor kinase activity"/>
    <property type="evidence" value="ECO:0007669"/>
    <property type="project" value="InterPro"/>
</dbReference>
<keyword evidence="12" id="KW-1185">Reference proteome</keyword>